<proteinExistence type="predicted"/>
<dbReference type="PANTHER" id="PTHR46225">
    <property type="entry name" value="C3H4 TYPE ZINC FINGER PROTEIN"/>
    <property type="match status" value="1"/>
</dbReference>
<dbReference type="InterPro" id="IPR013083">
    <property type="entry name" value="Znf_RING/FYVE/PHD"/>
</dbReference>
<evidence type="ECO:0000259" key="4">
    <source>
        <dbReference type="PROSITE" id="PS50089"/>
    </source>
</evidence>
<dbReference type="AlphaFoldDB" id="A0AAV8UXA9"/>
<feature type="region of interest" description="Disordered" evidence="2">
    <location>
        <begin position="137"/>
        <end position="167"/>
    </location>
</feature>
<keyword evidence="3" id="KW-1133">Transmembrane helix</keyword>
<keyword evidence="1" id="KW-0862">Zinc</keyword>
<dbReference type="PANTHER" id="PTHR46225:SF19">
    <property type="entry name" value="RING-TYPE DOMAIN-CONTAINING PROTEIN"/>
    <property type="match status" value="1"/>
</dbReference>
<sequence>MERRLEHEASELPLLPRRLSLSELSDGDLGAPISPLRSPGRRLLRSESTRLRANIAEHVQRDLMPAGRLFSVCLVSCELVAEIAVLASDWNPKCALPLKSWTLYLMCLQIVYVNLSLLSIYYARILSRSIRHDDQSNDELSSRVSSRNEDSTTPLGRNNSSIEVERPRGSVATTTAVLERAAQVAAGVRMVNALYLILFGIGSVLVTQAGSCIKTDPDLYRLVLALTVIYYGLLGLPLACFCLMLCWLPGFFRFIPVYLSERCNRQSRMASSKRIEDLPQTDFDPDNFDSNHDASCVICLNPYELGEKLRTLPCKHDYHSECVDHWLLIDKSCPLCKQDIDSGETDSDV</sequence>
<keyword evidence="1" id="KW-0479">Metal-binding</keyword>
<evidence type="ECO:0000313" key="5">
    <source>
        <dbReference type="EMBL" id="KAJ8906684.1"/>
    </source>
</evidence>
<name>A0AAV8UXA9_9RHOD</name>
<feature type="transmembrane region" description="Helical" evidence="3">
    <location>
        <begin position="102"/>
        <end position="123"/>
    </location>
</feature>
<feature type="transmembrane region" description="Helical" evidence="3">
    <location>
        <begin position="229"/>
        <end position="259"/>
    </location>
</feature>
<dbReference type="Pfam" id="PF13639">
    <property type="entry name" value="zf-RING_2"/>
    <property type="match status" value="1"/>
</dbReference>
<feature type="transmembrane region" description="Helical" evidence="3">
    <location>
        <begin position="190"/>
        <end position="209"/>
    </location>
</feature>
<comment type="caution">
    <text evidence="5">The sequence shown here is derived from an EMBL/GenBank/DDBJ whole genome shotgun (WGS) entry which is preliminary data.</text>
</comment>
<keyword evidence="1" id="KW-0863">Zinc-finger</keyword>
<keyword evidence="3" id="KW-0812">Transmembrane</keyword>
<keyword evidence="6" id="KW-1185">Reference proteome</keyword>
<dbReference type="Proteomes" id="UP001157974">
    <property type="component" value="Unassembled WGS sequence"/>
</dbReference>
<dbReference type="InterPro" id="IPR001841">
    <property type="entry name" value="Znf_RING"/>
</dbReference>
<dbReference type="PROSITE" id="PS50089">
    <property type="entry name" value="ZF_RING_2"/>
    <property type="match status" value="1"/>
</dbReference>
<keyword evidence="3" id="KW-0472">Membrane</keyword>
<dbReference type="EMBL" id="JAMWBK010000003">
    <property type="protein sequence ID" value="KAJ8906684.1"/>
    <property type="molecule type" value="Genomic_DNA"/>
</dbReference>
<evidence type="ECO:0000256" key="1">
    <source>
        <dbReference type="PROSITE-ProRule" id="PRU00175"/>
    </source>
</evidence>
<organism evidence="5 6">
    <name type="scientific">Rhodosorus marinus</name>
    <dbReference type="NCBI Taxonomy" id="101924"/>
    <lineage>
        <taxon>Eukaryota</taxon>
        <taxon>Rhodophyta</taxon>
        <taxon>Stylonematophyceae</taxon>
        <taxon>Stylonematales</taxon>
        <taxon>Stylonemataceae</taxon>
        <taxon>Rhodosorus</taxon>
    </lineage>
</organism>
<dbReference type="Gene3D" id="3.30.40.10">
    <property type="entry name" value="Zinc/RING finger domain, C3HC4 (zinc finger)"/>
    <property type="match status" value="1"/>
</dbReference>
<evidence type="ECO:0000256" key="2">
    <source>
        <dbReference type="SAM" id="MobiDB-lite"/>
    </source>
</evidence>
<feature type="transmembrane region" description="Helical" evidence="3">
    <location>
        <begin position="69"/>
        <end position="90"/>
    </location>
</feature>
<evidence type="ECO:0000313" key="6">
    <source>
        <dbReference type="Proteomes" id="UP001157974"/>
    </source>
</evidence>
<dbReference type="GO" id="GO:0008270">
    <property type="term" value="F:zinc ion binding"/>
    <property type="evidence" value="ECO:0007669"/>
    <property type="project" value="UniProtKB-KW"/>
</dbReference>
<gene>
    <name evidence="5" type="ORF">NDN08_003174</name>
</gene>
<evidence type="ECO:0000256" key="3">
    <source>
        <dbReference type="SAM" id="Phobius"/>
    </source>
</evidence>
<feature type="domain" description="RING-type" evidence="4">
    <location>
        <begin position="296"/>
        <end position="337"/>
    </location>
</feature>
<accession>A0AAV8UXA9</accession>
<protein>
    <recommendedName>
        <fullName evidence="4">RING-type domain-containing protein</fullName>
    </recommendedName>
</protein>
<dbReference type="SUPFAM" id="SSF57850">
    <property type="entry name" value="RING/U-box"/>
    <property type="match status" value="1"/>
</dbReference>
<feature type="compositionally biased region" description="Polar residues" evidence="2">
    <location>
        <begin position="138"/>
        <end position="162"/>
    </location>
</feature>
<reference evidence="5 6" key="1">
    <citation type="journal article" date="2023" name="Nat. Commun.">
        <title>Origin of minicircular mitochondrial genomes in red algae.</title>
        <authorList>
            <person name="Lee Y."/>
            <person name="Cho C.H."/>
            <person name="Lee Y.M."/>
            <person name="Park S.I."/>
            <person name="Yang J.H."/>
            <person name="West J.A."/>
            <person name="Bhattacharya D."/>
            <person name="Yoon H.S."/>
        </authorList>
    </citation>
    <scope>NUCLEOTIDE SEQUENCE [LARGE SCALE GENOMIC DNA]</scope>
    <source>
        <strain evidence="5 6">CCMP1338</strain>
        <tissue evidence="5">Whole cell</tissue>
    </source>
</reference>
<dbReference type="SMART" id="SM00184">
    <property type="entry name" value="RING"/>
    <property type="match status" value="1"/>
</dbReference>